<reference evidence="1" key="1">
    <citation type="submission" date="2018-02" db="EMBL/GenBank/DDBJ databases">
        <title>Rhizophora mucronata_Transcriptome.</title>
        <authorList>
            <person name="Meera S.P."/>
            <person name="Sreeshan A."/>
            <person name="Augustine A."/>
        </authorList>
    </citation>
    <scope>NUCLEOTIDE SEQUENCE</scope>
    <source>
        <tissue evidence="1">Leaf</tissue>
    </source>
</reference>
<sequence>MTGKCKKNNKARISPSFHASWLQRRVRNAEDMMLNHFPFLSPL</sequence>
<evidence type="ECO:0000313" key="1">
    <source>
        <dbReference type="EMBL" id="MBX58349.1"/>
    </source>
</evidence>
<name>A0A2P2PUP2_RHIMU</name>
<accession>A0A2P2PUP2</accession>
<dbReference type="EMBL" id="GGEC01077865">
    <property type="protein sequence ID" value="MBX58349.1"/>
    <property type="molecule type" value="Transcribed_RNA"/>
</dbReference>
<protein>
    <submittedName>
        <fullName evidence="1">Uncharacterized protein</fullName>
    </submittedName>
</protein>
<proteinExistence type="predicted"/>
<organism evidence="1">
    <name type="scientific">Rhizophora mucronata</name>
    <name type="common">Asiatic mangrove</name>
    <dbReference type="NCBI Taxonomy" id="61149"/>
    <lineage>
        <taxon>Eukaryota</taxon>
        <taxon>Viridiplantae</taxon>
        <taxon>Streptophyta</taxon>
        <taxon>Embryophyta</taxon>
        <taxon>Tracheophyta</taxon>
        <taxon>Spermatophyta</taxon>
        <taxon>Magnoliopsida</taxon>
        <taxon>eudicotyledons</taxon>
        <taxon>Gunneridae</taxon>
        <taxon>Pentapetalae</taxon>
        <taxon>rosids</taxon>
        <taxon>fabids</taxon>
        <taxon>Malpighiales</taxon>
        <taxon>Rhizophoraceae</taxon>
        <taxon>Rhizophora</taxon>
    </lineage>
</organism>
<dbReference type="AlphaFoldDB" id="A0A2P2PUP2"/>